<organism evidence="3 4">
    <name type="scientific">Ceratobasidium theobromae</name>
    <dbReference type="NCBI Taxonomy" id="1582974"/>
    <lineage>
        <taxon>Eukaryota</taxon>
        <taxon>Fungi</taxon>
        <taxon>Dikarya</taxon>
        <taxon>Basidiomycota</taxon>
        <taxon>Agaricomycotina</taxon>
        <taxon>Agaricomycetes</taxon>
        <taxon>Cantharellales</taxon>
        <taxon>Ceratobasidiaceae</taxon>
        <taxon>Ceratobasidium</taxon>
    </lineage>
</organism>
<comment type="subunit">
    <text evidence="1">Component of the mitochondrial contact site and cristae organizing system (MICOS) complex.</text>
</comment>
<gene>
    <name evidence="3" type="ORF">CTheo_5290</name>
</gene>
<dbReference type="PANTHER" id="PTHR28268">
    <property type="entry name" value="MICOS SUBUNIT MIC26"/>
    <property type="match status" value="1"/>
</dbReference>
<keyword evidence="1" id="KW-0496">Mitochondrion</keyword>
<comment type="function">
    <text evidence="1">Component of the MICOS complex, a large protein complex of the mitochondrial inner membrane that plays crucial roles in the maintenance of crista junctions, inner membrane architecture, and formation of contact sites to the outer membrane.</text>
</comment>
<comment type="caution">
    <text evidence="3">The sequence shown here is derived from an EMBL/GenBank/DDBJ whole genome shotgun (WGS) entry which is preliminary data.</text>
</comment>
<dbReference type="AlphaFoldDB" id="A0A5N5QJ15"/>
<evidence type="ECO:0000256" key="1">
    <source>
        <dbReference type="RuleBase" id="RU363021"/>
    </source>
</evidence>
<dbReference type="EMBL" id="SSOP01000113">
    <property type="protein sequence ID" value="KAB5591287.1"/>
    <property type="molecule type" value="Genomic_DNA"/>
</dbReference>
<comment type="subcellular location">
    <subcellularLocation>
        <location evidence="1">Mitochondrion inner membrane</location>
    </subcellularLocation>
</comment>
<dbReference type="InterPro" id="IPR033181">
    <property type="entry name" value="Mic26_fungi"/>
</dbReference>
<sequence>MAHLFTPLRAVATTGLGAIVIASTGRHTVWAEELKSPAPKKLSIYDSGEPEILLAPTESEFVEVIGRTRRIFTRAGEESKSGIQGVIARWIQVERRVENRIKSLISPEEPLTPGILYVGVAALSGSVFARGRSLPTRILLPPTLFFSALNYFLPKTTHNVNAYFYGLERAYLPALADQHDAAGKALKVTTQKVRSSYDSMRGGVSHLVEGSVDGIESTTGLKLRDATIGRGQAASAATHDKSSSITQNIQERTAEFQKRAAAIAEDVQAKLSQQEEQKPKVSPDASVKSKEPEALNDVKEKVEGALSESPNDGENKRVV</sequence>
<proteinExistence type="predicted"/>
<dbReference type="Proteomes" id="UP000383932">
    <property type="component" value="Unassembled WGS sequence"/>
</dbReference>
<keyword evidence="4" id="KW-1185">Reference proteome</keyword>
<name>A0A5N5QJ15_9AGAM</name>
<dbReference type="GO" id="GO:0061617">
    <property type="term" value="C:MICOS complex"/>
    <property type="evidence" value="ECO:0007669"/>
    <property type="project" value="UniProtKB-UniRule"/>
</dbReference>
<feature type="region of interest" description="Disordered" evidence="2">
    <location>
        <begin position="267"/>
        <end position="319"/>
    </location>
</feature>
<keyword evidence="1" id="KW-0472">Membrane</keyword>
<accession>A0A5N5QJ15</accession>
<protein>
    <recommendedName>
        <fullName evidence="1">MICOS complex subunit</fullName>
    </recommendedName>
</protein>
<keyword evidence="1" id="KW-0999">Mitochondrion inner membrane</keyword>
<dbReference type="PANTHER" id="PTHR28268:SF1">
    <property type="entry name" value="MICOS SUBUNIT MIC26"/>
    <property type="match status" value="1"/>
</dbReference>
<dbReference type="InterPro" id="IPR019166">
    <property type="entry name" value="MIC26/MIC27"/>
</dbReference>
<dbReference type="Pfam" id="PF09769">
    <property type="entry name" value="ApoO"/>
    <property type="match status" value="1"/>
</dbReference>
<feature type="compositionally biased region" description="Basic and acidic residues" evidence="2">
    <location>
        <begin position="273"/>
        <end position="303"/>
    </location>
</feature>
<evidence type="ECO:0000313" key="3">
    <source>
        <dbReference type="EMBL" id="KAB5591287.1"/>
    </source>
</evidence>
<reference evidence="3 4" key="1">
    <citation type="journal article" date="2019" name="Fungal Biol. Biotechnol.">
        <title>Draft genome sequence of fastidious pathogen Ceratobasidium theobromae, which causes vascular-streak dieback in Theobroma cacao.</title>
        <authorList>
            <person name="Ali S.S."/>
            <person name="Asman A."/>
            <person name="Shao J."/>
            <person name="Firmansyah A.P."/>
            <person name="Susilo A.W."/>
            <person name="Rosmana A."/>
            <person name="McMahon P."/>
            <person name="Junaid M."/>
            <person name="Guest D."/>
            <person name="Kheng T.Y."/>
            <person name="Meinhardt L.W."/>
            <person name="Bailey B.A."/>
        </authorList>
    </citation>
    <scope>NUCLEOTIDE SEQUENCE [LARGE SCALE GENOMIC DNA]</scope>
    <source>
        <strain evidence="3 4">CT2</strain>
    </source>
</reference>
<evidence type="ECO:0000313" key="4">
    <source>
        <dbReference type="Proteomes" id="UP000383932"/>
    </source>
</evidence>
<dbReference type="GO" id="GO:0042407">
    <property type="term" value="P:cristae formation"/>
    <property type="evidence" value="ECO:0007669"/>
    <property type="project" value="InterPro"/>
</dbReference>
<dbReference type="OrthoDB" id="2399148at2759"/>
<evidence type="ECO:0000256" key="2">
    <source>
        <dbReference type="SAM" id="MobiDB-lite"/>
    </source>
</evidence>
<dbReference type="GO" id="GO:0044284">
    <property type="term" value="C:mitochondrial crista junction"/>
    <property type="evidence" value="ECO:0007669"/>
    <property type="project" value="TreeGrafter"/>
</dbReference>